<sequence length="851" mass="89326">MDQDTSNSPGKARWRERLGMGSSGKDMPKISDEFKPSAAPVKPAPRAPQPAQAQQPVTRPAPMAPRTPAPMAPRVPPRQAPQAQAPLTQPKPQPRPVAPLPQGAAGLGDRLRAERQAAERLAEQRVAQARGGNRPMTPPPVQAAPPAAPPPQSQRPAQPERPKFSFSAEELAKDKRETVPAAPPPPEREYPTFSGKTGGGVAPPPLTPPRPALGGNAAAQPQRPQPAKPQASPPPAAGPAFQPRYGTPPQPPVPNYRSLDPPAGGGFTPKSRPYADTAAFREDPLARRDAPPPPRPQPPVNREYDSYRRPPALPPVSQQAYGDELDGPSLPDYRRRPPVPARGRQQPAPAPAYDEDVNEVFEDEEPPRPQRRRASAQDYNRAYRDYEEGGYEAEPRRRRGPWPWLLAILIGGIVLTGGIIYYYLTYMKNPGQANNGNVPVIEAPDSSSKTAPENTGGSLGSAPGTNPTTDAQRKQIYDRILGDDEVNGNQNQVVPTQEQPQAVEPTGSNEGQGAAPLPTPSSGTQDNSSEPLPLPLPPPGATDQQGSLQNNSNQQTAAMGAVDQNTAPAPEPASTTAADGGAPVPGQLAKATEQIASAPPPAAEQVVSDPEELPPPAQPAKPKLKAEKKPVKKTAAVEDAVDTGSDGAVEPLVLVPPAQQPVATQEAPIAQPEPAPQATESAASEQKSKSFFNSLGSGPTGKRKLTGKAAENAVRGGASGNWANAPDPNAVQADSSGSEPQQIAAITPAPQPIPAPEPEQPVQKAKPSGGGFTAQLASFRSEAEAQAEFDRLRAKHGGVLSGFNPRIVKATVAGSSRYRLSVGPMASRAQASKVCDSLIAGGERDCLVRGN</sequence>
<reference evidence="1" key="1">
    <citation type="submission" date="2021-01" db="EMBL/GenBank/DDBJ databases">
        <authorList>
            <person name="Sun Q."/>
        </authorList>
    </citation>
    <scope>NUCLEOTIDE SEQUENCE</scope>
    <source>
        <strain evidence="1">YIM B02566</strain>
    </source>
</reference>
<comment type="caution">
    <text evidence="1">The sequence shown here is derived from an EMBL/GenBank/DDBJ whole genome shotgun (WGS) entry which is preliminary data.</text>
</comment>
<keyword evidence="2" id="KW-1185">Reference proteome</keyword>
<proteinExistence type="predicted"/>
<name>A0ACC5R1W2_9HYPH</name>
<organism evidence="1 2">
    <name type="scientific">Taklimakanibacter albus</name>
    <dbReference type="NCBI Taxonomy" id="2800327"/>
    <lineage>
        <taxon>Bacteria</taxon>
        <taxon>Pseudomonadati</taxon>
        <taxon>Pseudomonadota</taxon>
        <taxon>Alphaproteobacteria</taxon>
        <taxon>Hyphomicrobiales</taxon>
        <taxon>Aestuariivirgaceae</taxon>
        <taxon>Taklimakanibacter</taxon>
    </lineage>
</organism>
<dbReference type="Proteomes" id="UP000616151">
    <property type="component" value="Unassembled WGS sequence"/>
</dbReference>
<accession>A0ACC5R1W2</accession>
<evidence type="ECO:0000313" key="2">
    <source>
        <dbReference type="Proteomes" id="UP000616151"/>
    </source>
</evidence>
<gene>
    <name evidence="1" type="ORF">JHL16_09790</name>
</gene>
<protein>
    <submittedName>
        <fullName evidence="1">SPOR domain-containing protein</fullName>
    </submittedName>
</protein>
<dbReference type="EMBL" id="JAENHL010000006">
    <property type="protein sequence ID" value="MBK1866644.1"/>
    <property type="molecule type" value="Genomic_DNA"/>
</dbReference>
<evidence type="ECO:0000313" key="1">
    <source>
        <dbReference type="EMBL" id="MBK1866644.1"/>
    </source>
</evidence>